<sequence length="62" mass="7271">NEKLIPKSESLPESLIHGLFQNTSKKFELIKKDGTKIEPKSLYWFLNASEIIKDERYPDYSI</sequence>
<proteinExistence type="predicted"/>
<feature type="non-terminal residue" evidence="1">
    <location>
        <position position="62"/>
    </location>
</feature>
<evidence type="ECO:0000313" key="2">
    <source>
        <dbReference type="Proteomes" id="UP001470230"/>
    </source>
</evidence>
<protein>
    <submittedName>
        <fullName evidence="1">Uncharacterized protein</fullName>
    </submittedName>
</protein>
<evidence type="ECO:0000313" key="1">
    <source>
        <dbReference type="EMBL" id="KAK8833860.1"/>
    </source>
</evidence>
<accession>A0ABR2GIX5</accession>
<dbReference type="Proteomes" id="UP001470230">
    <property type="component" value="Unassembled WGS sequence"/>
</dbReference>
<dbReference type="EMBL" id="JAPFFF010000619">
    <property type="protein sequence ID" value="KAK8833860.1"/>
    <property type="molecule type" value="Genomic_DNA"/>
</dbReference>
<reference evidence="1 2" key="1">
    <citation type="submission" date="2024-04" db="EMBL/GenBank/DDBJ databases">
        <title>Tritrichomonas musculus Genome.</title>
        <authorList>
            <person name="Alves-Ferreira E."/>
            <person name="Grigg M."/>
            <person name="Lorenzi H."/>
            <person name="Galac M."/>
        </authorList>
    </citation>
    <scope>NUCLEOTIDE SEQUENCE [LARGE SCALE GENOMIC DNA]</scope>
    <source>
        <strain evidence="1 2">EAF2021</strain>
    </source>
</reference>
<organism evidence="1 2">
    <name type="scientific">Tritrichomonas musculus</name>
    <dbReference type="NCBI Taxonomy" id="1915356"/>
    <lineage>
        <taxon>Eukaryota</taxon>
        <taxon>Metamonada</taxon>
        <taxon>Parabasalia</taxon>
        <taxon>Tritrichomonadida</taxon>
        <taxon>Tritrichomonadidae</taxon>
        <taxon>Tritrichomonas</taxon>
    </lineage>
</organism>
<comment type="caution">
    <text evidence="1">The sequence shown here is derived from an EMBL/GenBank/DDBJ whole genome shotgun (WGS) entry which is preliminary data.</text>
</comment>
<keyword evidence="2" id="KW-1185">Reference proteome</keyword>
<gene>
    <name evidence="1" type="ORF">M9Y10_040081</name>
</gene>
<name>A0ABR2GIX5_9EUKA</name>
<feature type="non-terminal residue" evidence="1">
    <location>
        <position position="1"/>
    </location>
</feature>